<dbReference type="PANTHER" id="PTHR33127">
    <property type="entry name" value="TRANSMEMBRANE PROTEIN"/>
    <property type="match status" value="1"/>
</dbReference>
<evidence type="ECO:0000259" key="1">
    <source>
        <dbReference type="Pfam" id="PF00646"/>
    </source>
</evidence>
<sequence length="576" mass="66346">MMNPTVKQNKSFLPLAPTPAPWLVFPSGNHARKFNFFNKKFTVSCGILAHEKTLTYHPTKHNYELDPVADTRDFIDKVIRCKDGNIYALTFQLMVAVIDRESCGNLSVRVLDFERPPSSKSSVFHNYHLVESCREIFLVCIMFLGEITIQGVHYVEIFKMDLSKEVWVKVESLGDHVFFVSECGSMSLSTTQFGLKGNCIYFPIRDKNLFYVFNLDDGNLSNCMPCRPHLLAHSFTPFWFLPNNWSIGIQKEDEYTNSKKELMMEMADNKPQYAILKEHVEEYNKPQWNDLPMDILRLIALYLPSTADYLNFGCVCKSFASSIPQIPLTTQYPQFMFSNRINSVCSLYDPMDNVTYCFDIPELLGARVHFSKDGWLLISKNDYTMSFFNPFTKVTVELPDLPAQHFTMNGLSFTQAPTSRDCVVFGIAWAGSAAQILYLHLGEDAWTLEYRQNEVDFFPSNSNPVFHDGAFYCLGAERYLGVFDLWDDTWTILLTPEPCSSIQQNFLVENDGELLSVFVGQEGEYVHLYKLDRSNMYWEVLSNLEDQMLFVSRSTSLLMKATSEKMQNKIYFPVIR</sequence>
<protein>
    <recommendedName>
        <fullName evidence="5">F-box domain-containing protein</fullName>
    </recommendedName>
</protein>
<comment type="caution">
    <text evidence="3">The sequence shown here is derived from an EMBL/GenBank/DDBJ whole genome shotgun (WGS) entry which is preliminary data.</text>
</comment>
<name>A0A835IFZ2_9MAGN</name>
<dbReference type="InterPro" id="IPR036047">
    <property type="entry name" value="F-box-like_dom_sf"/>
</dbReference>
<keyword evidence="4" id="KW-1185">Reference proteome</keyword>
<dbReference type="SUPFAM" id="SSF50965">
    <property type="entry name" value="Galactose oxidase, central domain"/>
    <property type="match status" value="1"/>
</dbReference>
<feature type="domain" description="KIB1-4 beta-propeller" evidence="2">
    <location>
        <begin position="81"/>
        <end position="206"/>
    </location>
</feature>
<dbReference type="PANTHER" id="PTHR33127:SF5">
    <property type="entry name" value="TRANSMEMBRANE PROTEIN"/>
    <property type="match status" value="1"/>
</dbReference>
<accession>A0A835IFZ2</accession>
<gene>
    <name evidence="3" type="ORF">IFM89_026132</name>
</gene>
<dbReference type="AlphaFoldDB" id="A0A835IFZ2"/>
<organism evidence="3 4">
    <name type="scientific">Coptis chinensis</name>
    <dbReference type="NCBI Taxonomy" id="261450"/>
    <lineage>
        <taxon>Eukaryota</taxon>
        <taxon>Viridiplantae</taxon>
        <taxon>Streptophyta</taxon>
        <taxon>Embryophyta</taxon>
        <taxon>Tracheophyta</taxon>
        <taxon>Spermatophyta</taxon>
        <taxon>Magnoliopsida</taxon>
        <taxon>Ranunculales</taxon>
        <taxon>Ranunculaceae</taxon>
        <taxon>Coptidoideae</taxon>
        <taxon>Coptis</taxon>
    </lineage>
</organism>
<reference evidence="3 4" key="1">
    <citation type="submission" date="2020-10" db="EMBL/GenBank/DDBJ databases">
        <title>The Coptis chinensis genome and diversification of protoberbering-type alkaloids.</title>
        <authorList>
            <person name="Wang B."/>
            <person name="Shu S."/>
            <person name="Song C."/>
            <person name="Liu Y."/>
        </authorList>
    </citation>
    <scope>NUCLEOTIDE SEQUENCE [LARGE SCALE GENOMIC DNA]</scope>
    <source>
        <strain evidence="3">HL-2020</strain>
        <tissue evidence="3">Leaf</tissue>
    </source>
</reference>
<evidence type="ECO:0000313" key="3">
    <source>
        <dbReference type="EMBL" id="KAF9615717.1"/>
    </source>
</evidence>
<dbReference type="EMBL" id="JADFTS010000003">
    <property type="protein sequence ID" value="KAF9615717.1"/>
    <property type="molecule type" value="Genomic_DNA"/>
</dbReference>
<dbReference type="InterPro" id="IPR005174">
    <property type="entry name" value="KIB1-4_b-propeller"/>
</dbReference>
<dbReference type="InterPro" id="IPR001810">
    <property type="entry name" value="F-box_dom"/>
</dbReference>
<evidence type="ECO:0008006" key="5">
    <source>
        <dbReference type="Google" id="ProtNLM"/>
    </source>
</evidence>
<feature type="domain" description="KIB1-4 beta-propeller" evidence="2">
    <location>
        <begin position="348"/>
        <end position="572"/>
    </location>
</feature>
<feature type="domain" description="F-box" evidence="1">
    <location>
        <begin position="288"/>
        <end position="323"/>
    </location>
</feature>
<evidence type="ECO:0000313" key="4">
    <source>
        <dbReference type="Proteomes" id="UP000631114"/>
    </source>
</evidence>
<dbReference type="Proteomes" id="UP000631114">
    <property type="component" value="Unassembled WGS sequence"/>
</dbReference>
<dbReference type="SUPFAM" id="SSF81383">
    <property type="entry name" value="F-box domain"/>
    <property type="match status" value="1"/>
</dbReference>
<proteinExistence type="predicted"/>
<dbReference type="Pfam" id="PF00646">
    <property type="entry name" value="F-box"/>
    <property type="match status" value="1"/>
</dbReference>
<dbReference type="OrthoDB" id="679467at2759"/>
<evidence type="ECO:0000259" key="2">
    <source>
        <dbReference type="Pfam" id="PF03478"/>
    </source>
</evidence>
<dbReference type="Pfam" id="PF03478">
    <property type="entry name" value="Beta-prop_KIB1-4"/>
    <property type="match status" value="2"/>
</dbReference>
<dbReference type="InterPro" id="IPR011043">
    <property type="entry name" value="Gal_Oxase/kelch_b-propeller"/>
</dbReference>